<proteinExistence type="predicted"/>
<feature type="compositionally biased region" description="Low complexity" evidence="1">
    <location>
        <begin position="79"/>
        <end position="93"/>
    </location>
</feature>
<evidence type="ECO:0000313" key="2">
    <source>
        <dbReference type="EMBL" id="MBB4277847.1"/>
    </source>
</evidence>
<evidence type="ECO:0000313" key="3">
    <source>
        <dbReference type="Proteomes" id="UP000533641"/>
    </source>
</evidence>
<dbReference type="Proteomes" id="UP000533641">
    <property type="component" value="Unassembled WGS sequence"/>
</dbReference>
<reference evidence="2 3" key="1">
    <citation type="submission" date="2020-08" db="EMBL/GenBank/DDBJ databases">
        <title>Genomic Encyclopedia of Type Strains, Phase IV (KMG-V): Genome sequencing to study the core and pangenomes of soil and plant-associated prokaryotes.</title>
        <authorList>
            <person name="Whitman W."/>
        </authorList>
    </citation>
    <scope>NUCLEOTIDE SEQUENCE [LARGE SCALE GENOMIC DNA]</scope>
    <source>
        <strain evidence="2 3">SEMIA 402</strain>
    </source>
</reference>
<name>A0A7W6RSY2_9HYPH</name>
<evidence type="ECO:0000256" key="1">
    <source>
        <dbReference type="SAM" id="MobiDB-lite"/>
    </source>
</evidence>
<comment type="caution">
    <text evidence="2">The sequence shown here is derived from an EMBL/GenBank/DDBJ whole genome shotgun (WGS) entry which is preliminary data.</text>
</comment>
<organism evidence="2 3">
    <name type="scientific">Rhizobium mongolense</name>
    <dbReference type="NCBI Taxonomy" id="57676"/>
    <lineage>
        <taxon>Bacteria</taxon>
        <taxon>Pseudomonadati</taxon>
        <taxon>Pseudomonadota</taxon>
        <taxon>Alphaproteobacteria</taxon>
        <taxon>Hyphomicrobiales</taxon>
        <taxon>Rhizobiaceae</taxon>
        <taxon>Rhizobium/Agrobacterium group</taxon>
        <taxon>Rhizobium</taxon>
    </lineage>
</organism>
<protein>
    <recommendedName>
        <fullName evidence="4">TraC-like protein</fullName>
    </recommendedName>
</protein>
<dbReference type="Pfam" id="PF07820">
    <property type="entry name" value="TraC"/>
    <property type="match status" value="1"/>
</dbReference>
<accession>A0A7W6RSY2</accession>
<gene>
    <name evidence="2" type="ORF">GGE12_005656</name>
</gene>
<dbReference type="InterPro" id="IPR012930">
    <property type="entry name" value="TraC"/>
</dbReference>
<sequence length="104" mass="11110">MTEHNGASSMSTKTSISELDAQIEKLKERRRLLIVKSAERFARAATKAGLAEMELPDEELDRVVAEIAARFRKEERKTASGASSQAGRSADSAPGAPAAVSHDG</sequence>
<feature type="region of interest" description="Disordered" evidence="1">
    <location>
        <begin position="72"/>
        <end position="104"/>
    </location>
</feature>
<evidence type="ECO:0008006" key="4">
    <source>
        <dbReference type="Google" id="ProtNLM"/>
    </source>
</evidence>
<dbReference type="EMBL" id="JACIGM010000015">
    <property type="protein sequence ID" value="MBB4277847.1"/>
    <property type="molecule type" value="Genomic_DNA"/>
</dbReference>
<dbReference type="AlphaFoldDB" id="A0A7W6RSY2"/>